<evidence type="ECO:0000313" key="2">
    <source>
        <dbReference type="Proteomes" id="UP000177029"/>
    </source>
</evidence>
<accession>A0A1F8DRF4</accession>
<comment type="caution">
    <text evidence="1">The sequence shown here is derived from an EMBL/GenBank/DDBJ whole genome shotgun (WGS) entry which is preliminary data.</text>
</comment>
<organism evidence="1 2">
    <name type="scientific">Candidatus Wolfebacteria bacterium RIFCSPHIGHO2_01_FULL_48_22</name>
    <dbReference type="NCBI Taxonomy" id="1802555"/>
    <lineage>
        <taxon>Bacteria</taxon>
        <taxon>Candidatus Wolfeibacteriota</taxon>
    </lineage>
</organism>
<dbReference type="EMBL" id="MGIP01000011">
    <property type="protein sequence ID" value="OGM91217.1"/>
    <property type="molecule type" value="Genomic_DNA"/>
</dbReference>
<gene>
    <name evidence="1" type="ORF">A2755_02330</name>
</gene>
<dbReference type="AlphaFoldDB" id="A0A1F8DRF4"/>
<name>A0A1F8DRF4_9BACT</name>
<dbReference type="Proteomes" id="UP000177029">
    <property type="component" value="Unassembled WGS sequence"/>
</dbReference>
<dbReference type="STRING" id="1802555.A2755_02330"/>
<protein>
    <recommendedName>
        <fullName evidence="3">DUF559 domain-containing protein</fullName>
    </recommendedName>
</protein>
<evidence type="ECO:0008006" key="3">
    <source>
        <dbReference type="Google" id="ProtNLM"/>
    </source>
</evidence>
<proteinExistence type="predicted"/>
<reference evidence="1 2" key="1">
    <citation type="journal article" date="2016" name="Nat. Commun.">
        <title>Thousands of microbial genomes shed light on interconnected biogeochemical processes in an aquifer system.</title>
        <authorList>
            <person name="Anantharaman K."/>
            <person name="Brown C.T."/>
            <person name="Hug L.A."/>
            <person name="Sharon I."/>
            <person name="Castelle C.J."/>
            <person name="Probst A.J."/>
            <person name="Thomas B.C."/>
            <person name="Singh A."/>
            <person name="Wilkins M.J."/>
            <person name="Karaoz U."/>
            <person name="Brodie E.L."/>
            <person name="Williams K.H."/>
            <person name="Hubbard S.S."/>
            <person name="Banfield J.F."/>
        </authorList>
    </citation>
    <scope>NUCLEOTIDE SEQUENCE [LARGE SCALE GENOMIC DNA]</scope>
</reference>
<evidence type="ECO:0000313" key="1">
    <source>
        <dbReference type="EMBL" id="OGM91217.1"/>
    </source>
</evidence>
<sequence>MTADFAVNNLRIEYFGLAGEVYGYDDNIKLKRKMCKRDGLILIEIYPKDLFKKDCRIYLRSLVSKIKKYKE</sequence>